<name>A0A9J6A899_SOLCO</name>
<keyword evidence="2" id="KW-1185">Reference proteome</keyword>
<evidence type="ECO:0000313" key="1">
    <source>
        <dbReference type="EMBL" id="KAG5620640.1"/>
    </source>
</evidence>
<reference evidence="1 2" key="1">
    <citation type="submission" date="2020-09" db="EMBL/GenBank/DDBJ databases">
        <title>De no assembly of potato wild relative species, Solanum commersonii.</title>
        <authorList>
            <person name="Cho K."/>
        </authorList>
    </citation>
    <scope>NUCLEOTIDE SEQUENCE [LARGE SCALE GENOMIC DNA]</scope>
    <source>
        <strain evidence="1">LZ3.2</strain>
        <tissue evidence="1">Leaf</tissue>
    </source>
</reference>
<dbReference type="AlphaFoldDB" id="A0A9J6A899"/>
<proteinExistence type="predicted"/>
<dbReference type="EMBL" id="JACXVP010000002">
    <property type="protein sequence ID" value="KAG5620640.1"/>
    <property type="molecule type" value="Genomic_DNA"/>
</dbReference>
<evidence type="ECO:0000313" key="2">
    <source>
        <dbReference type="Proteomes" id="UP000824120"/>
    </source>
</evidence>
<organism evidence="1 2">
    <name type="scientific">Solanum commersonii</name>
    <name type="common">Commerson's wild potato</name>
    <name type="synonym">Commerson's nightshade</name>
    <dbReference type="NCBI Taxonomy" id="4109"/>
    <lineage>
        <taxon>Eukaryota</taxon>
        <taxon>Viridiplantae</taxon>
        <taxon>Streptophyta</taxon>
        <taxon>Embryophyta</taxon>
        <taxon>Tracheophyta</taxon>
        <taxon>Spermatophyta</taxon>
        <taxon>Magnoliopsida</taxon>
        <taxon>eudicotyledons</taxon>
        <taxon>Gunneridae</taxon>
        <taxon>Pentapetalae</taxon>
        <taxon>asterids</taxon>
        <taxon>lamiids</taxon>
        <taxon>Solanales</taxon>
        <taxon>Solanaceae</taxon>
        <taxon>Solanoideae</taxon>
        <taxon>Solaneae</taxon>
        <taxon>Solanum</taxon>
    </lineage>
</organism>
<comment type="caution">
    <text evidence="1">The sequence shown here is derived from an EMBL/GenBank/DDBJ whole genome shotgun (WGS) entry which is preliminary data.</text>
</comment>
<protein>
    <submittedName>
        <fullName evidence="1">Uncharacterized protein</fullName>
    </submittedName>
</protein>
<gene>
    <name evidence="1" type="ORF">H5410_005858</name>
</gene>
<accession>A0A9J6A899</accession>
<dbReference type="Proteomes" id="UP000824120">
    <property type="component" value="Chromosome 2"/>
</dbReference>
<sequence length="66" mass="7564">MTLTAITRVAASVNTSSFRFSKRLNRSSLQNNWLFGIVAMKSTHSMADNRIEWHAECKLVNYTEVE</sequence>